<keyword evidence="3" id="KW-1185">Reference proteome</keyword>
<reference evidence="2 3" key="1">
    <citation type="submission" date="2021-06" db="EMBL/GenBank/DDBJ databases">
        <authorList>
            <person name="Palmer J.M."/>
        </authorList>
    </citation>
    <scope>NUCLEOTIDE SEQUENCE [LARGE SCALE GENOMIC DNA]</scope>
    <source>
        <strain evidence="3">if_2019</strain>
        <tissue evidence="2">Muscle</tissue>
    </source>
</reference>
<organism evidence="2 3">
    <name type="scientific">Ilyodon furcidens</name>
    <name type="common">goldbreast splitfin</name>
    <dbReference type="NCBI Taxonomy" id="33524"/>
    <lineage>
        <taxon>Eukaryota</taxon>
        <taxon>Metazoa</taxon>
        <taxon>Chordata</taxon>
        <taxon>Craniata</taxon>
        <taxon>Vertebrata</taxon>
        <taxon>Euteleostomi</taxon>
        <taxon>Actinopterygii</taxon>
        <taxon>Neopterygii</taxon>
        <taxon>Teleostei</taxon>
        <taxon>Neoteleostei</taxon>
        <taxon>Acanthomorphata</taxon>
        <taxon>Ovalentaria</taxon>
        <taxon>Atherinomorphae</taxon>
        <taxon>Cyprinodontiformes</taxon>
        <taxon>Goodeidae</taxon>
        <taxon>Ilyodon</taxon>
    </lineage>
</organism>
<dbReference type="EMBL" id="JAHRIQ010108249">
    <property type="protein sequence ID" value="MEQ2256889.1"/>
    <property type="molecule type" value="Genomic_DNA"/>
</dbReference>
<comment type="caution">
    <text evidence="2">The sequence shown here is derived from an EMBL/GenBank/DDBJ whole genome shotgun (WGS) entry which is preliminary data.</text>
</comment>
<evidence type="ECO:0000256" key="1">
    <source>
        <dbReference type="SAM" id="SignalP"/>
    </source>
</evidence>
<evidence type="ECO:0000313" key="2">
    <source>
        <dbReference type="EMBL" id="MEQ2256889.1"/>
    </source>
</evidence>
<feature type="chain" id="PRO_5046553509" evidence="1">
    <location>
        <begin position="32"/>
        <end position="86"/>
    </location>
</feature>
<gene>
    <name evidence="2" type="ORF">ILYODFUR_028749</name>
</gene>
<proteinExistence type="predicted"/>
<keyword evidence="1" id="KW-0732">Signal</keyword>
<protein>
    <submittedName>
        <fullName evidence="2">Uncharacterized protein</fullName>
    </submittedName>
</protein>
<accession>A0ABV0VIN0</accession>
<evidence type="ECO:0000313" key="3">
    <source>
        <dbReference type="Proteomes" id="UP001482620"/>
    </source>
</evidence>
<dbReference type="Proteomes" id="UP001482620">
    <property type="component" value="Unassembled WGS sequence"/>
</dbReference>
<sequence length="86" mass="9572">MQSSSPAPSRRHACSSVAFCLFPLFILPSNGDFYLELTAEQTLGHNQALFEHLDSVKGVCKSWMERRSALMIFPADLIVAVWTCPV</sequence>
<name>A0ABV0VIN0_9TELE</name>
<feature type="signal peptide" evidence="1">
    <location>
        <begin position="1"/>
        <end position="31"/>
    </location>
</feature>